<dbReference type="RefSeq" id="WP_168629662.1">
    <property type="nucleotide sequence ID" value="NZ_BONL01000004.1"/>
</dbReference>
<feature type="compositionally biased region" description="Low complexity" evidence="1">
    <location>
        <begin position="414"/>
        <end position="428"/>
    </location>
</feature>
<accession>A0A7X6QYX9</accession>
<keyword evidence="3" id="KW-1185">Reference proteome</keyword>
<gene>
    <name evidence="2" type="ORF">HGA03_07630</name>
</gene>
<dbReference type="Pfam" id="PF18986">
    <property type="entry name" value="DUF5719"/>
    <property type="match status" value="1"/>
</dbReference>
<feature type="region of interest" description="Disordered" evidence="1">
    <location>
        <begin position="414"/>
        <end position="446"/>
    </location>
</feature>
<name>A0A7X6QYX9_9CELL</name>
<organism evidence="2 3">
    <name type="scientific">Cellulomonas denverensis</name>
    <dbReference type="NCBI Taxonomy" id="264297"/>
    <lineage>
        <taxon>Bacteria</taxon>
        <taxon>Bacillati</taxon>
        <taxon>Actinomycetota</taxon>
        <taxon>Actinomycetes</taxon>
        <taxon>Micrococcales</taxon>
        <taxon>Cellulomonadaceae</taxon>
        <taxon>Cellulomonas</taxon>
    </lineage>
</organism>
<reference evidence="2 3" key="1">
    <citation type="submission" date="2020-04" db="EMBL/GenBank/DDBJ databases">
        <title>MicrobeNet Type strains.</title>
        <authorList>
            <person name="Nicholson A.C."/>
        </authorList>
    </citation>
    <scope>NUCLEOTIDE SEQUENCE [LARGE SCALE GENOMIC DNA]</scope>
    <source>
        <strain evidence="2 3">ATCC BAA-788</strain>
    </source>
</reference>
<protein>
    <recommendedName>
        <fullName evidence="4">Secreted protein</fullName>
    </recommendedName>
</protein>
<dbReference type="AlphaFoldDB" id="A0A7X6QYX9"/>
<dbReference type="Proteomes" id="UP000581206">
    <property type="component" value="Unassembled WGS sequence"/>
</dbReference>
<comment type="caution">
    <text evidence="2">The sequence shown here is derived from an EMBL/GenBank/DDBJ whole genome shotgun (WGS) entry which is preliminary data.</text>
</comment>
<dbReference type="EMBL" id="JAAXOX010000003">
    <property type="protein sequence ID" value="NKY22537.1"/>
    <property type="molecule type" value="Genomic_DNA"/>
</dbReference>
<sequence length="539" mass="54173">MTEPTTPEPRRGRAARWLSGLLVLALAGGATALGVVLPRTDVAASGATEVDVPAGTTSLVCPGPLTLPEESGAGGSDFQRVPVDPVVRTSLLDTAGGSSVTATVLDGDTTSLSGGSALVDDPAAPVLVTAPAQDGEPARVAGSTSAVVTDGDLRGLAAGSCTTAASDVWLVGGSTALESTADLVLVNPGVTAAQVTLTMWGPAGQVDLANSTDVLVAPQSSRTVVLPGVAAEERRIVVHAQASGGQISAYLQDSLLDGLTPRGTDLVTAGAAPAQRQVVPGLELAETGAEDADTAQLRLVAPGDEDATVSVTMVGPDGEVPLTGAQDLQLPAGVVTDVSLGGLPAGSYTAVVTSDVPVVAGAMQAREGKPGEQDSVPRMDRSWAASTGTGGGLVAVPAGSRGRVLLSVLDAEGAAVTDPADEPTATPTQGQRPDEDADTPTGPTVDLPIRIYGESGLLDEREVTVEVGSTTRLDLAALDLDEDVLAVEVVQPDGVELAWALFAYRQQSDGTLLSVVSPLLDRDTASTVLIRPEDRAGLD</sequence>
<proteinExistence type="predicted"/>
<evidence type="ECO:0000256" key="1">
    <source>
        <dbReference type="SAM" id="MobiDB-lite"/>
    </source>
</evidence>
<dbReference type="InterPro" id="IPR043777">
    <property type="entry name" value="DUF5719"/>
</dbReference>
<evidence type="ECO:0000313" key="3">
    <source>
        <dbReference type="Proteomes" id="UP000581206"/>
    </source>
</evidence>
<evidence type="ECO:0008006" key="4">
    <source>
        <dbReference type="Google" id="ProtNLM"/>
    </source>
</evidence>
<evidence type="ECO:0000313" key="2">
    <source>
        <dbReference type="EMBL" id="NKY22537.1"/>
    </source>
</evidence>